<gene>
    <name evidence="3" type="ORF">Gasu_43900</name>
</gene>
<dbReference type="OrthoDB" id="432544at2759"/>
<keyword evidence="4" id="KW-1185">Reference proteome</keyword>
<evidence type="ECO:0000313" key="4">
    <source>
        <dbReference type="Proteomes" id="UP000030680"/>
    </source>
</evidence>
<dbReference type="SUPFAM" id="SSF100950">
    <property type="entry name" value="NagB/RpiA/CoA transferase-like"/>
    <property type="match status" value="1"/>
</dbReference>
<dbReference type="InterPro" id="IPR037171">
    <property type="entry name" value="NagB/RpiA_transferase-like"/>
</dbReference>
<dbReference type="PANTHER" id="PTHR11054:SF0">
    <property type="entry name" value="6-PHOSPHOGLUCONOLACTONASE"/>
    <property type="match status" value="1"/>
</dbReference>
<feature type="domain" description="Glucosamine/galactosamine-6-phosphate isomerase" evidence="2">
    <location>
        <begin position="87"/>
        <end position="316"/>
    </location>
</feature>
<dbReference type="PANTHER" id="PTHR11054">
    <property type="entry name" value="6-PHOSPHOGLUCONOLACTONASE"/>
    <property type="match status" value="1"/>
</dbReference>
<sequence>MKKHEMPESVHCGFLSCSFSFHSSVTRRSACSSFSTVANGFVNQQFRKIRPAKVHSKSFVHHLAMSITSTKTRYIESDFSVFRISQDVKEVEASFGDYFVEIASKAIEKQGSFTLAISGGSVLQCFSNAILETAVRRERVDWERTLIFLVDERYVPWDDPQSNYGQLHKVLQASGVEHKVKVFPVNTSLSLEEAASSYEQDILSCQNERDFIKVLHQPVKYQLEKVPAFDLILLGLGEDGHTASLFPNKELLDETKKLVGYETSSPKPPLERITLTLPTINHAKNVAFIVVGKGKAQIMQRLCEDHSLQYPARLVVPIFTRKEWFVDEDAMSQVVAAQEAPREML</sequence>
<dbReference type="InterPro" id="IPR039104">
    <property type="entry name" value="6PGL"/>
</dbReference>
<dbReference type="RefSeq" id="XP_005704571.1">
    <property type="nucleotide sequence ID" value="XM_005704514.1"/>
</dbReference>
<accession>M2VXP3</accession>
<dbReference type="OMA" id="KLAWCLP"/>
<name>M2VXP3_GALSU</name>
<protein>
    <submittedName>
        <fullName evidence="3">6-phosphogluconolactonase</fullName>
        <ecNumber evidence="3">3.1.1.31</ecNumber>
    </submittedName>
</protein>
<dbReference type="EC" id="3.1.1.31" evidence="3"/>
<dbReference type="KEGG" id="gsl:Gasu_43900"/>
<keyword evidence="3" id="KW-0378">Hydrolase</keyword>
<evidence type="ECO:0000256" key="1">
    <source>
        <dbReference type="ARBA" id="ARBA00010662"/>
    </source>
</evidence>
<dbReference type="NCBIfam" id="TIGR01198">
    <property type="entry name" value="pgl"/>
    <property type="match status" value="1"/>
</dbReference>
<dbReference type="GeneID" id="17086919"/>
<dbReference type="Gramene" id="EME28051">
    <property type="protein sequence ID" value="EME28051"/>
    <property type="gene ID" value="Gasu_43900"/>
</dbReference>
<dbReference type="InterPro" id="IPR006148">
    <property type="entry name" value="Glc/Gal-6P_isomerase"/>
</dbReference>
<dbReference type="GO" id="GO:0006098">
    <property type="term" value="P:pentose-phosphate shunt"/>
    <property type="evidence" value="ECO:0007669"/>
    <property type="project" value="InterPro"/>
</dbReference>
<evidence type="ECO:0000313" key="3">
    <source>
        <dbReference type="EMBL" id="EME28051.1"/>
    </source>
</evidence>
<organism evidence="3 4">
    <name type="scientific">Galdieria sulphuraria</name>
    <name type="common">Red alga</name>
    <dbReference type="NCBI Taxonomy" id="130081"/>
    <lineage>
        <taxon>Eukaryota</taxon>
        <taxon>Rhodophyta</taxon>
        <taxon>Bangiophyceae</taxon>
        <taxon>Galdieriales</taxon>
        <taxon>Galdieriaceae</taxon>
        <taxon>Galdieria</taxon>
    </lineage>
</organism>
<dbReference type="AlphaFoldDB" id="M2VXP3"/>
<dbReference type="InterPro" id="IPR005900">
    <property type="entry name" value="6-phosphogluconolactonase_DevB"/>
</dbReference>
<dbReference type="CDD" id="cd01400">
    <property type="entry name" value="6PGL"/>
    <property type="match status" value="1"/>
</dbReference>
<dbReference type="EMBL" id="KB454524">
    <property type="protein sequence ID" value="EME28051.1"/>
    <property type="molecule type" value="Genomic_DNA"/>
</dbReference>
<dbReference type="GO" id="GO:0017057">
    <property type="term" value="F:6-phosphogluconolactonase activity"/>
    <property type="evidence" value="ECO:0007669"/>
    <property type="project" value="UniProtKB-EC"/>
</dbReference>
<reference evidence="4" key="1">
    <citation type="journal article" date="2013" name="Science">
        <title>Gene transfer from bacteria and archaea facilitated evolution of an extremophilic eukaryote.</title>
        <authorList>
            <person name="Schonknecht G."/>
            <person name="Chen W.H."/>
            <person name="Ternes C.M."/>
            <person name="Barbier G.G."/>
            <person name="Shrestha R.P."/>
            <person name="Stanke M."/>
            <person name="Brautigam A."/>
            <person name="Baker B.J."/>
            <person name="Banfield J.F."/>
            <person name="Garavito R.M."/>
            <person name="Carr K."/>
            <person name="Wilkerson C."/>
            <person name="Rensing S.A."/>
            <person name="Gagneul D."/>
            <person name="Dickenson N.E."/>
            <person name="Oesterhelt C."/>
            <person name="Lercher M.J."/>
            <person name="Weber A.P."/>
        </authorList>
    </citation>
    <scope>NUCLEOTIDE SEQUENCE [LARGE SCALE GENOMIC DNA]</scope>
    <source>
        <strain evidence="4">074W</strain>
    </source>
</reference>
<dbReference type="Proteomes" id="UP000030680">
    <property type="component" value="Unassembled WGS sequence"/>
</dbReference>
<dbReference type="GO" id="GO:0005975">
    <property type="term" value="P:carbohydrate metabolic process"/>
    <property type="evidence" value="ECO:0007669"/>
    <property type="project" value="InterPro"/>
</dbReference>
<evidence type="ECO:0000259" key="2">
    <source>
        <dbReference type="Pfam" id="PF01182"/>
    </source>
</evidence>
<comment type="similarity">
    <text evidence="1">Belongs to the glucosamine/galactosamine-6-phosphate isomerase family. 6-phosphogluconolactonase subfamily.</text>
</comment>
<dbReference type="STRING" id="130081.M2VXP3"/>
<dbReference type="Pfam" id="PF01182">
    <property type="entry name" value="Glucosamine_iso"/>
    <property type="match status" value="1"/>
</dbReference>
<dbReference type="Gene3D" id="3.40.50.1360">
    <property type="match status" value="1"/>
</dbReference>
<dbReference type="eggNOG" id="KOG3147">
    <property type="taxonomic scope" value="Eukaryota"/>
</dbReference>
<proteinExistence type="inferred from homology"/>